<dbReference type="Gene3D" id="3.90.190.20">
    <property type="entry name" value="Mur ligase, C-terminal domain"/>
    <property type="match status" value="1"/>
</dbReference>
<dbReference type="InterPro" id="IPR004101">
    <property type="entry name" value="Mur_ligase_C"/>
</dbReference>
<keyword evidence="9" id="KW-0175">Coiled coil</keyword>
<keyword evidence="6 7" id="KW-0067">ATP-binding</keyword>
<dbReference type="Pfam" id="PF21799">
    <property type="entry name" value="MurD-like_N"/>
    <property type="match status" value="1"/>
</dbReference>
<dbReference type="HAMAP" id="MF_00639">
    <property type="entry name" value="MurD"/>
    <property type="match status" value="1"/>
</dbReference>
<dbReference type="SUPFAM" id="SSF51984">
    <property type="entry name" value="MurCD N-terminal domain"/>
    <property type="match status" value="1"/>
</dbReference>
<comment type="similarity">
    <text evidence="7">Belongs to the MurCDEF family.</text>
</comment>
<keyword evidence="7 8" id="KW-0132">Cell division</keyword>
<reference evidence="13 14" key="1">
    <citation type="journal article" date="2012" name="J. Bacteriol.">
        <title>Genome sequence of the pathogenic Herbaspirillum seropedicae strain Os34, isolated from rice roots.</title>
        <authorList>
            <person name="Ye W."/>
            <person name="Ye S."/>
            <person name="Liu J."/>
            <person name="Chang S."/>
            <person name="Chen M."/>
            <person name="Zhu B."/>
            <person name="Guo L."/>
            <person name="An Q."/>
        </authorList>
    </citation>
    <scope>NUCLEOTIDE SEQUENCE [LARGE SCALE GENOMIC DNA]</scope>
    <source>
        <strain evidence="13 14">Os34</strain>
    </source>
</reference>
<evidence type="ECO:0000256" key="1">
    <source>
        <dbReference type="ARBA" id="ARBA00004496"/>
    </source>
</evidence>
<evidence type="ECO:0000256" key="2">
    <source>
        <dbReference type="ARBA" id="ARBA00004752"/>
    </source>
</evidence>
<dbReference type="GO" id="GO:0008360">
    <property type="term" value="P:regulation of cell shape"/>
    <property type="evidence" value="ECO:0007669"/>
    <property type="project" value="UniProtKB-KW"/>
</dbReference>
<name>A0A6M3ZKC9_9BURK</name>
<evidence type="ECO:0000256" key="7">
    <source>
        <dbReference type="HAMAP-Rule" id="MF_00639"/>
    </source>
</evidence>
<evidence type="ECO:0000256" key="10">
    <source>
        <dbReference type="SAM" id="MobiDB-lite"/>
    </source>
</evidence>
<dbReference type="GO" id="GO:0005524">
    <property type="term" value="F:ATP binding"/>
    <property type="evidence" value="ECO:0007669"/>
    <property type="project" value="UniProtKB-UniRule"/>
</dbReference>
<dbReference type="EMBL" id="CP008956">
    <property type="protein sequence ID" value="QJP99000.1"/>
    <property type="molecule type" value="Genomic_DNA"/>
</dbReference>
<dbReference type="NCBIfam" id="TIGR01087">
    <property type="entry name" value="murD"/>
    <property type="match status" value="1"/>
</dbReference>
<dbReference type="GO" id="GO:0008764">
    <property type="term" value="F:UDP-N-acetylmuramoylalanine-D-glutamate ligase activity"/>
    <property type="evidence" value="ECO:0007669"/>
    <property type="project" value="UniProtKB-UniRule"/>
</dbReference>
<dbReference type="Proteomes" id="UP000501648">
    <property type="component" value="Chromosome"/>
</dbReference>
<evidence type="ECO:0000313" key="13">
    <source>
        <dbReference type="EMBL" id="QJP99000.1"/>
    </source>
</evidence>
<dbReference type="Pfam" id="PF08245">
    <property type="entry name" value="Mur_ligase_M"/>
    <property type="match status" value="1"/>
</dbReference>
<comment type="subcellular location">
    <subcellularLocation>
        <location evidence="1 7 8">Cytoplasm</location>
    </subcellularLocation>
</comment>
<comment type="catalytic activity">
    <reaction evidence="7 8">
        <text>UDP-N-acetyl-alpha-D-muramoyl-L-alanine + D-glutamate + ATP = UDP-N-acetyl-alpha-D-muramoyl-L-alanyl-D-glutamate + ADP + phosphate + H(+)</text>
        <dbReference type="Rhea" id="RHEA:16429"/>
        <dbReference type="ChEBI" id="CHEBI:15378"/>
        <dbReference type="ChEBI" id="CHEBI:29986"/>
        <dbReference type="ChEBI" id="CHEBI:30616"/>
        <dbReference type="ChEBI" id="CHEBI:43474"/>
        <dbReference type="ChEBI" id="CHEBI:83898"/>
        <dbReference type="ChEBI" id="CHEBI:83900"/>
        <dbReference type="ChEBI" id="CHEBI:456216"/>
        <dbReference type="EC" id="6.3.2.9"/>
    </reaction>
</comment>
<feature type="domain" description="Mur ligase C-terminal" evidence="11">
    <location>
        <begin position="542"/>
        <end position="660"/>
    </location>
</feature>
<evidence type="ECO:0000256" key="3">
    <source>
        <dbReference type="ARBA" id="ARBA00022490"/>
    </source>
</evidence>
<evidence type="ECO:0000256" key="8">
    <source>
        <dbReference type="RuleBase" id="RU003664"/>
    </source>
</evidence>
<proteinExistence type="inferred from homology"/>
<dbReference type="PANTHER" id="PTHR43692:SF1">
    <property type="entry name" value="UDP-N-ACETYLMURAMOYLALANINE--D-GLUTAMATE LIGASE"/>
    <property type="match status" value="1"/>
</dbReference>
<evidence type="ECO:0000256" key="6">
    <source>
        <dbReference type="ARBA" id="ARBA00022840"/>
    </source>
</evidence>
<keyword evidence="7 8" id="KW-0131">Cell cycle</keyword>
<dbReference type="AlphaFoldDB" id="A0A6M3ZKC9"/>
<keyword evidence="5 7" id="KW-0547">Nucleotide-binding</keyword>
<comment type="function">
    <text evidence="7 8">Cell wall formation. Catalyzes the addition of glutamate to the nucleotide precursor UDP-N-acetylmuramoyl-L-alanine (UMA).</text>
</comment>
<dbReference type="SUPFAM" id="SSF53623">
    <property type="entry name" value="MurD-like peptide ligases, catalytic domain"/>
    <property type="match status" value="1"/>
</dbReference>
<dbReference type="Gene3D" id="3.40.50.720">
    <property type="entry name" value="NAD(P)-binding Rossmann-like Domain"/>
    <property type="match status" value="1"/>
</dbReference>
<dbReference type="Gene3D" id="3.40.1190.10">
    <property type="entry name" value="Mur-like, catalytic domain"/>
    <property type="match status" value="2"/>
</dbReference>
<feature type="binding site" evidence="7">
    <location>
        <begin position="130"/>
        <end position="136"/>
    </location>
    <ligand>
        <name>ATP</name>
        <dbReference type="ChEBI" id="CHEBI:30616"/>
    </ligand>
</feature>
<evidence type="ECO:0000256" key="5">
    <source>
        <dbReference type="ARBA" id="ARBA00022741"/>
    </source>
</evidence>
<dbReference type="SUPFAM" id="SSF53244">
    <property type="entry name" value="MurD-like peptide ligases, peptide-binding domain"/>
    <property type="match status" value="1"/>
</dbReference>
<dbReference type="GO" id="GO:0005737">
    <property type="term" value="C:cytoplasm"/>
    <property type="evidence" value="ECO:0007669"/>
    <property type="project" value="UniProtKB-SubCell"/>
</dbReference>
<dbReference type="EC" id="6.3.2.9" evidence="7 8"/>
<feature type="compositionally biased region" description="Low complexity" evidence="10">
    <location>
        <begin position="268"/>
        <end position="287"/>
    </location>
</feature>
<keyword evidence="7 8" id="KW-0133">Cell shape</keyword>
<dbReference type="GO" id="GO:0009252">
    <property type="term" value="P:peptidoglycan biosynthetic process"/>
    <property type="evidence" value="ECO:0007669"/>
    <property type="project" value="UniProtKB-UniRule"/>
</dbReference>
<keyword evidence="7 8" id="KW-0573">Peptidoglycan synthesis</keyword>
<dbReference type="Pfam" id="PF02875">
    <property type="entry name" value="Mur_ligase_C"/>
    <property type="match status" value="1"/>
</dbReference>
<evidence type="ECO:0000259" key="12">
    <source>
        <dbReference type="Pfam" id="PF08245"/>
    </source>
</evidence>
<dbReference type="GO" id="GO:0051301">
    <property type="term" value="P:cell division"/>
    <property type="evidence" value="ECO:0007669"/>
    <property type="project" value="UniProtKB-KW"/>
</dbReference>
<dbReference type="PANTHER" id="PTHR43692">
    <property type="entry name" value="UDP-N-ACETYLMURAMOYLALANINE--D-GLUTAMATE LIGASE"/>
    <property type="match status" value="1"/>
</dbReference>
<feature type="domain" description="Mur ligase central" evidence="12">
    <location>
        <begin position="364"/>
        <end position="519"/>
    </location>
</feature>
<feature type="region of interest" description="Disordered" evidence="10">
    <location>
        <begin position="255"/>
        <end position="289"/>
    </location>
</feature>
<protein>
    <recommendedName>
        <fullName evidence="7 8">UDP-N-acetylmuramoylalanine--D-glutamate ligase</fullName>
        <ecNumber evidence="7 8">6.3.2.9</ecNumber>
    </recommendedName>
    <alternativeName>
        <fullName evidence="7">D-glutamic acid-adding enzyme</fullName>
    </alternativeName>
    <alternativeName>
        <fullName evidence="7">UDP-N-acetylmuramoyl-L-alanyl-D-glutamate synthetase</fullName>
    </alternativeName>
</protein>
<keyword evidence="3 7" id="KW-0963">Cytoplasm</keyword>
<dbReference type="UniPathway" id="UPA00219"/>
<evidence type="ECO:0000256" key="9">
    <source>
        <dbReference type="SAM" id="Coils"/>
    </source>
</evidence>
<comment type="pathway">
    <text evidence="2 7 8">Cell wall biogenesis; peptidoglycan biosynthesis.</text>
</comment>
<evidence type="ECO:0000313" key="14">
    <source>
        <dbReference type="Proteomes" id="UP000501648"/>
    </source>
</evidence>
<dbReference type="InterPro" id="IPR005762">
    <property type="entry name" value="MurD"/>
</dbReference>
<gene>
    <name evidence="7 13" type="primary">murD</name>
    <name evidence="13" type="ORF">C798_01765</name>
</gene>
<organism evidence="13 14">
    <name type="scientific">Herbaspirillum rubrisubalbicans Os34</name>
    <dbReference type="NCBI Taxonomy" id="1235827"/>
    <lineage>
        <taxon>Bacteria</taxon>
        <taxon>Pseudomonadati</taxon>
        <taxon>Pseudomonadota</taxon>
        <taxon>Betaproteobacteria</taxon>
        <taxon>Burkholderiales</taxon>
        <taxon>Oxalobacteraceae</taxon>
        <taxon>Herbaspirillum</taxon>
    </lineage>
</organism>
<sequence>MNYSGKHVLVLGLGESGLAMARWLVYCGASVRVADTRSEAALAERLAALRADAPEAQAVLGQPLAAALLDGIDFVAVSPGLAPEGELAPLLPVIAERGLPLWGEIELFAQALLALREETLYQPKILAITGTNGKTTVTRLTGLLCQRAGLSVQVAGNISPAALDVLREAVIKDQVFLAELAEQDALAAAQAQAEAEAQAAQQAVLDAQQAAEAEKHRRAAARIEEAAAIAVPVMAPQAAPSAPSELPEPQLDLLAPTADGQEPEDGQPATDAPADSAEAASQAQAEAEVGNAANEDFVTSTVEATLQVASDVVPQADPDAPATTGEAMNLGDFMEVSRKAEEDALVEVPPPPPPEPTYRGSMPQAWVLELSSFQLHTTHSLQAHAATVLNLTQDHLDWHGSMEHYAADKARIFGQDTVRVLNRDDALVMEMASTAAPLSTFGLDEPDTPNSFGLVNDNGMLWLANAFVHEDDEVPEGKRRRKQKDMLPPPVTVKRLMPADALKIRGAHNAMNALAALALCRAIDLPMAPLLHGLREYTGEPHRVELVGVIQEVEYYDDSKGTNVGATVAALNGLGLGGRPNRIVLIAGGDGKGQDFSPLDLPVQKYARAVLLIGRDAPAVRTALADSGVELIDCASLEQAVEQAGQIAKAGDIVLLSPACASLDMFRNYAHRAEVFVDAVHELALSRGEVLV</sequence>
<keyword evidence="7 8" id="KW-0961">Cell wall biogenesis/degradation</keyword>
<dbReference type="InterPro" id="IPR013221">
    <property type="entry name" value="Mur_ligase_cen"/>
</dbReference>
<feature type="coiled-coil region" evidence="9">
    <location>
        <begin position="183"/>
        <end position="210"/>
    </location>
</feature>
<evidence type="ECO:0000259" key="11">
    <source>
        <dbReference type="Pfam" id="PF02875"/>
    </source>
</evidence>
<dbReference type="InterPro" id="IPR036615">
    <property type="entry name" value="Mur_ligase_C_dom_sf"/>
</dbReference>
<dbReference type="GO" id="GO:0071555">
    <property type="term" value="P:cell wall organization"/>
    <property type="evidence" value="ECO:0007669"/>
    <property type="project" value="UniProtKB-KW"/>
</dbReference>
<dbReference type="InterPro" id="IPR036565">
    <property type="entry name" value="Mur-like_cat_sf"/>
</dbReference>
<keyword evidence="4 7" id="KW-0436">Ligase</keyword>
<dbReference type="RefSeq" id="WP_017451932.1">
    <property type="nucleotide sequence ID" value="NZ_CP008956.1"/>
</dbReference>
<evidence type="ECO:0000256" key="4">
    <source>
        <dbReference type="ARBA" id="ARBA00022598"/>
    </source>
</evidence>
<accession>A0A6M3ZKC9</accession>